<dbReference type="EMBL" id="MVBM01000002">
    <property type="protein sequence ID" value="OOK79020.1"/>
    <property type="molecule type" value="Genomic_DNA"/>
</dbReference>
<accession>A0A1V3XIV0</accession>
<comment type="caution">
    <text evidence="1">The sequence shown here is derived from an EMBL/GenBank/DDBJ whole genome shotgun (WGS) entry which is preliminary data.</text>
</comment>
<name>A0A1V3XIV0_MYCKA</name>
<sequence>MAADTSSAADGTTPVVAATAAVLAVLSVARYPPDPLRPRPISPVLLPNTTSSLLPGQQTNGRLSHRPIAQLCVVNKLARGRYTEMAISTTD</sequence>
<dbReference type="Proteomes" id="UP000189229">
    <property type="component" value="Unassembled WGS sequence"/>
</dbReference>
<reference evidence="1 2" key="1">
    <citation type="submission" date="2017-02" db="EMBL/GenBank/DDBJ databases">
        <title>Complete genome sequences of Mycobacterium kansasii strains isolated from rhesus macaques.</title>
        <authorList>
            <person name="Panda A."/>
            <person name="Nagaraj S."/>
            <person name="Zhao X."/>
            <person name="Tettelin H."/>
            <person name="Detolla L.J."/>
        </authorList>
    </citation>
    <scope>NUCLEOTIDE SEQUENCE [LARGE SCALE GENOMIC DNA]</scope>
    <source>
        <strain evidence="1 2">11-3813</strain>
    </source>
</reference>
<evidence type="ECO:0000313" key="2">
    <source>
        <dbReference type="Proteomes" id="UP000189229"/>
    </source>
</evidence>
<protein>
    <submittedName>
        <fullName evidence="1">Uncharacterized protein</fullName>
    </submittedName>
</protein>
<dbReference type="AlphaFoldDB" id="A0A1V3XIV0"/>
<proteinExistence type="predicted"/>
<organism evidence="1 2">
    <name type="scientific">Mycobacterium kansasii</name>
    <dbReference type="NCBI Taxonomy" id="1768"/>
    <lineage>
        <taxon>Bacteria</taxon>
        <taxon>Bacillati</taxon>
        <taxon>Actinomycetota</taxon>
        <taxon>Actinomycetes</taxon>
        <taxon>Mycobacteriales</taxon>
        <taxon>Mycobacteriaceae</taxon>
        <taxon>Mycobacterium</taxon>
    </lineage>
</organism>
<gene>
    <name evidence="1" type="ORF">BZL30_2410</name>
</gene>
<evidence type="ECO:0000313" key="1">
    <source>
        <dbReference type="EMBL" id="OOK79020.1"/>
    </source>
</evidence>